<sequence length="173" mass="19939">MAEQGLPLHIYYTIPSCTKKELLYNNQDRRFSLQLKRIKLATNWKDERIVPVVAGHSNNLLLWSEEADSSFYSILRLNPLNLYHAFVLRTYAASNELINFKKFSNSGQVCTLPQRCSTDPNNKWGYCITIEALSFKFKASSNDDGEGSKFEIEVSFEVVCNYHSLFGCYSQQR</sequence>
<organism evidence="1 2">
    <name type="scientific">Glossina austeni</name>
    <name type="common">Savannah tsetse fly</name>
    <dbReference type="NCBI Taxonomy" id="7395"/>
    <lineage>
        <taxon>Eukaryota</taxon>
        <taxon>Metazoa</taxon>
        <taxon>Ecdysozoa</taxon>
        <taxon>Arthropoda</taxon>
        <taxon>Hexapoda</taxon>
        <taxon>Insecta</taxon>
        <taxon>Pterygota</taxon>
        <taxon>Neoptera</taxon>
        <taxon>Endopterygota</taxon>
        <taxon>Diptera</taxon>
        <taxon>Brachycera</taxon>
        <taxon>Muscomorpha</taxon>
        <taxon>Hippoboscoidea</taxon>
        <taxon>Glossinidae</taxon>
        <taxon>Glossina</taxon>
    </lineage>
</organism>
<dbReference type="VEuPathDB" id="VectorBase:GAUT004453"/>
<proteinExistence type="predicted"/>
<dbReference type="AlphaFoldDB" id="A0A1A9UGV9"/>
<reference evidence="1" key="1">
    <citation type="submission" date="2020-05" db="UniProtKB">
        <authorList>
            <consortium name="EnsemblMetazoa"/>
        </authorList>
    </citation>
    <scope>IDENTIFICATION</scope>
    <source>
        <strain evidence="1">TTRI</strain>
    </source>
</reference>
<accession>A0A1A9UGV9</accession>
<dbReference type="EnsemblMetazoa" id="GAUT004453-RA">
    <property type="protein sequence ID" value="GAUT004453-PA"/>
    <property type="gene ID" value="GAUT004453"/>
</dbReference>
<protein>
    <submittedName>
        <fullName evidence="1">Uncharacterized protein</fullName>
    </submittedName>
</protein>
<name>A0A1A9UGV9_GLOAU</name>
<keyword evidence="2" id="KW-1185">Reference proteome</keyword>
<dbReference type="Proteomes" id="UP000078200">
    <property type="component" value="Unassembled WGS sequence"/>
</dbReference>
<evidence type="ECO:0000313" key="2">
    <source>
        <dbReference type="Proteomes" id="UP000078200"/>
    </source>
</evidence>
<evidence type="ECO:0000313" key="1">
    <source>
        <dbReference type="EnsemblMetazoa" id="GAUT004453-PA"/>
    </source>
</evidence>